<dbReference type="PANTHER" id="PTHR46865">
    <property type="entry name" value="OXIDOREDUCTASE-RELATED"/>
    <property type="match status" value="1"/>
</dbReference>
<dbReference type="PANTHER" id="PTHR46865:SF8">
    <property type="entry name" value="POSSIBLE OXIDOREDUCTASE"/>
    <property type="match status" value="1"/>
</dbReference>
<dbReference type="InterPro" id="IPR002938">
    <property type="entry name" value="FAD-bd"/>
</dbReference>
<feature type="domain" description="FAD-binding" evidence="1">
    <location>
        <begin position="2"/>
        <end position="314"/>
    </location>
</feature>
<accession>A0A2S6GJ16</accession>
<dbReference type="AlphaFoldDB" id="A0A2S6GJ16"/>
<dbReference type="InterPro" id="IPR051704">
    <property type="entry name" value="FAD_aromatic-hydroxylase"/>
</dbReference>
<protein>
    <submittedName>
        <fullName evidence="2">2-polyprenyl-6-methoxyphenol hydroxylase-like FAD-dependent oxidoreductase</fullName>
    </submittedName>
</protein>
<dbReference type="Pfam" id="PF01494">
    <property type="entry name" value="FAD_binding_3"/>
    <property type="match status" value="1"/>
</dbReference>
<dbReference type="Gene3D" id="3.50.50.60">
    <property type="entry name" value="FAD/NAD(P)-binding domain"/>
    <property type="match status" value="1"/>
</dbReference>
<sequence length="399" mass="43603">MMRVVICGAGIAGLTLAERLATRGWDVLVVEKAPRPREQGYMIDFFGVGYDAAEAMGLLPRLAELGYRVREAAYLDESGRRRTGISFARFASALDQRLLSIMRPDLERALREHLPERVETRYATTVARVTDERSAVRVGLSDGTEVEAHLLVGADGIHSAVRRLVFGPENPLRYLGFHTAAFTFDAPDIRDRVADRFCLTDTSDRQMGFYGLRDGRVAAFAVHRAAEPGSPADPRAELLREYRDLGWVVPRALAACPPNDQIYYDQVAQVDLPAWHRGRVVLVGDACAAVSLLAGQGASLGMGGAYVLAGELAALDSLDSLDSVGSPDSIGAALAGYERRWRPVITEKQRVARATARWFLPRSRTELWVRRAALGLARLPVADRLLATGLAGKPARLNA</sequence>
<evidence type="ECO:0000313" key="3">
    <source>
        <dbReference type="Proteomes" id="UP000239203"/>
    </source>
</evidence>
<dbReference type="GO" id="GO:0071949">
    <property type="term" value="F:FAD binding"/>
    <property type="evidence" value="ECO:0007669"/>
    <property type="project" value="InterPro"/>
</dbReference>
<name>A0A2S6GJ16_9PSEU</name>
<comment type="caution">
    <text evidence="2">The sequence shown here is derived from an EMBL/GenBank/DDBJ whole genome shotgun (WGS) entry which is preliminary data.</text>
</comment>
<keyword evidence="3" id="KW-1185">Reference proteome</keyword>
<dbReference type="Proteomes" id="UP000239203">
    <property type="component" value="Unassembled WGS sequence"/>
</dbReference>
<dbReference type="SUPFAM" id="SSF51905">
    <property type="entry name" value="FAD/NAD(P)-binding domain"/>
    <property type="match status" value="1"/>
</dbReference>
<evidence type="ECO:0000313" key="2">
    <source>
        <dbReference type="EMBL" id="PPK65209.1"/>
    </source>
</evidence>
<gene>
    <name evidence="2" type="ORF">CLV40_11556</name>
</gene>
<dbReference type="Gene3D" id="3.30.9.10">
    <property type="entry name" value="D-Amino Acid Oxidase, subunit A, domain 2"/>
    <property type="match status" value="1"/>
</dbReference>
<organism evidence="2 3">
    <name type="scientific">Actinokineospora auranticolor</name>
    <dbReference type="NCBI Taxonomy" id="155976"/>
    <lineage>
        <taxon>Bacteria</taxon>
        <taxon>Bacillati</taxon>
        <taxon>Actinomycetota</taxon>
        <taxon>Actinomycetes</taxon>
        <taxon>Pseudonocardiales</taxon>
        <taxon>Pseudonocardiaceae</taxon>
        <taxon>Actinokineospora</taxon>
    </lineage>
</organism>
<proteinExistence type="predicted"/>
<dbReference type="EMBL" id="PTIX01000015">
    <property type="protein sequence ID" value="PPK65209.1"/>
    <property type="molecule type" value="Genomic_DNA"/>
</dbReference>
<dbReference type="InterPro" id="IPR036188">
    <property type="entry name" value="FAD/NAD-bd_sf"/>
</dbReference>
<evidence type="ECO:0000259" key="1">
    <source>
        <dbReference type="Pfam" id="PF01494"/>
    </source>
</evidence>
<reference evidence="2 3" key="1">
    <citation type="submission" date="2018-02" db="EMBL/GenBank/DDBJ databases">
        <title>Genomic Encyclopedia of Archaeal and Bacterial Type Strains, Phase II (KMG-II): from individual species to whole genera.</title>
        <authorList>
            <person name="Goeker M."/>
        </authorList>
    </citation>
    <scope>NUCLEOTIDE SEQUENCE [LARGE SCALE GENOMIC DNA]</scope>
    <source>
        <strain evidence="2 3">YU 961-1</strain>
    </source>
</reference>
<dbReference type="PRINTS" id="PR00420">
    <property type="entry name" value="RNGMNOXGNASE"/>
</dbReference>